<dbReference type="EMBL" id="JNFF01000074">
    <property type="protein sequence ID" value="KEQ29299.1"/>
    <property type="molecule type" value="Genomic_DNA"/>
</dbReference>
<dbReference type="InterPro" id="IPR043742">
    <property type="entry name" value="DUF5687"/>
</dbReference>
<keyword evidence="1" id="KW-0812">Transmembrane</keyword>
<feature type="transmembrane region" description="Helical" evidence="1">
    <location>
        <begin position="59"/>
        <end position="78"/>
    </location>
</feature>
<sequence length="492" mass="56551">MLFIFIRHQWLSFWRSKGKGRDLGIQLVMGFLILYIMATALLVGFNLDKLIIEFFPDKSVFAVFNGLLLYYFALDFLMRFQLQELPALAIVPYLHLRIPKEKILDFLQLRPLFSVFNLIPFFIFTPFILSEILLISDTFTAAMYLFALLCLVLWNNYTVLYLKRIATGHLWLMISGFFLAGVAALLEYLGIYHLSGISDFIFSSILSSPWIAFLFTLPVLLIFRINGNYLRHHLYTEEITGKRKSVNLFSLNFPASFGLPGKLASLEIKLILRNKRPRATVSKSLIFIFYGFVFYKQKELDANQFGLLFFAAIFMVGNISTIYGQFMFGWQGEEFDGLMTSKMTLKDFFRGKLLLMTTWTVLFTLILSPYGFLNPKILLLHFTACLYYIGIGNVVVLYFATFNSKKIELGKGASMNWQGVSASTIILALPLIMMPVGLYYLFSWISTPYVALYILAGLGFVALLLQGHVINILTRAFKYRKYKITEGFRQNS</sequence>
<feature type="transmembrane region" description="Helical" evidence="1">
    <location>
        <begin position="112"/>
        <end position="135"/>
    </location>
</feature>
<feature type="transmembrane region" description="Helical" evidence="1">
    <location>
        <begin position="448"/>
        <end position="473"/>
    </location>
</feature>
<evidence type="ECO:0000313" key="3">
    <source>
        <dbReference type="Proteomes" id="UP000028007"/>
    </source>
</evidence>
<feature type="transmembrane region" description="Helical" evidence="1">
    <location>
        <begin position="307"/>
        <end position="330"/>
    </location>
</feature>
<evidence type="ECO:0000313" key="2">
    <source>
        <dbReference type="EMBL" id="KEQ29299.1"/>
    </source>
</evidence>
<feature type="transmembrane region" description="Helical" evidence="1">
    <location>
        <begin position="279"/>
        <end position="295"/>
    </location>
</feature>
<feature type="transmembrane region" description="Helical" evidence="1">
    <location>
        <begin position="23"/>
        <end position="47"/>
    </location>
</feature>
<dbReference type="Proteomes" id="UP000028007">
    <property type="component" value="Unassembled WGS sequence"/>
</dbReference>
<reference evidence="2 3" key="1">
    <citation type="journal article" date="1992" name="Int. J. Syst. Bacteriol.">
        <title>Sphingobacterium antarcticus sp. nov. a Psychrotrophic Bacterium from the Soils of Schirmacher Oasis, Antarctica.</title>
        <authorList>
            <person name="Shivaji S."/>
            <person name="Ray M.K."/>
            <person name="Rao N.S."/>
            <person name="Saiserr L."/>
            <person name="Jagannadham M.V."/>
            <person name="Kumar G.S."/>
            <person name="Reddy G."/>
            <person name="Bhargava P.M."/>
        </authorList>
    </citation>
    <scope>NUCLEOTIDE SEQUENCE [LARGE SCALE GENOMIC DNA]</scope>
    <source>
        <strain evidence="2 3">4BY</strain>
    </source>
</reference>
<feature type="transmembrane region" description="Helical" evidence="1">
    <location>
        <begin position="420"/>
        <end position="442"/>
    </location>
</feature>
<feature type="transmembrane region" description="Helical" evidence="1">
    <location>
        <begin position="141"/>
        <end position="162"/>
    </location>
</feature>
<gene>
    <name evidence="2" type="ORF">N180_07065</name>
</gene>
<feature type="transmembrane region" description="Helical" evidence="1">
    <location>
        <begin position="351"/>
        <end position="372"/>
    </location>
</feature>
<name>A0A081PF26_9SPHI</name>
<dbReference type="Pfam" id="PF18940">
    <property type="entry name" value="DUF5687"/>
    <property type="match status" value="1"/>
</dbReference>
<keyword evidence="1" id="KW-0472">Membrane</keyword>
<dbReference type="eggNOG" id="ENOG502Z8FC">
    <property type="taxonomic scope" value="Bacteria"/>
</dbReference>
<keyword evidence="1" id="KW-1133">Transmembrane helix</keyword>
<dbReference type="AlphaFoldDB" id="A0A081PF26"/>
<dbReference type="OrthoDB" id="1014144at2"/>
<evidence type="ECO:0000256" key="1">
    <source>
        <dbReference type="SAM" id="Phobius"/>
    </source>
</evidence>
<keyword evidence="3" id="KW-1185">Reference proteome</keyword>
<proteinExistence type="predicted"/>
<accession>A0A081PF26</accession>
<feature type="transmembrane region" description="Helical" evidence="1">
    <location>
        <begin position="169"/>
        <end position="194"/>
    </location>
</feature>
<organism evidence="2 3">
    <name type="scientific">Pedobacter antarcticus 4BY</name>
    <dbReference type="NCBI Taxonomy" id="1358423"/>
    <lineage>
        <taxon>Bacteria</taxon>
        <taxon>Pseudomonadati</taxon>
        <taxon>Bacteroidota</taxon>
        <taxon>Sphingobacteriia</taxon>
        <taxon>Sphingobacteriales</taxon>
        <taxon>Sphingobacteriaceae</taxon>
        <taxon>Pedobacter</taxon>
    </lineage>
</organism>
<feature type="transmembrane region" description="Helical" evidence="1">
    <location>
        <begin position="378"/>
        <end position="400"/>
    </location>
</feature>
<comment type="caution">
    <text evidence="2">The sequence shown here is derived from an EMBL/GenBank/DDBJ whole genome shotgun (WGS) entry which is preliminary data.</text>
</comment>
<dbReference type="RefSeq" id="WP_037442271.1">
    <property type="nucleotide sequence ID" value="NZ_JNFF01000074.1"/>
</dbReference>
<feature type="transmembrane region" description="Helical" evidence="1">
    <location>
        <begin position="200"/>
        <end position="223"/>
    </location>
</feature>
<protein>
    <submittedName>
        <fullName evidence="2">Uncharacterized protein</fullName>
    </submittedName>
</protein>